<proteinExistence type="predicted"/>
<reference evidence="2 3" key="1">
    <citation type="journal article" date="2012" name="Stand. Genomic Sci.">
        <title>Complete genome sequence of Polynucleobacter necessarius subsp. asymbioticus type strain (QLW-P1DMWA-1(T)).</title>
        <authorList>
            <person name="Meincke L."/>
            <person name="Copeland A."/>
            <person name="Lapidus A."/>
            <person name="Lucas S."/>
            <person name="Berry K.W."/>
            <person name="Del Rio T.G."/>
            <person name="Hammon N."/>
            <person name="Dalin E."/>
            <person name="Tice H."/>
            <person name="Pitluck S."/>
            <person name="Richardson P."/>
            <person name="Bruce D."/>
            <person name="Goodwin L."/>
            <person name="Han C."/>
            <person name="Tapia R."/>
            <person name="Detter J.C."/>
            <person name="Schmutz J."/>
            <person name="Brettin T."/>
            <person name="Larimer F."/>
            <person name="Land M."/>
            <person name="Hauser L."/>
            <person name="Kyrpides N.C."/>
            <person name="Ivanova N."/>
            <person name="Goker M."/>
            <person name="Woyke T."/>
            <person name="Wu Q.L."/>
            <person name="Pockl M."/>
            <person name="Hahn M.W."/>
            <person name="Klenk H.P."/>
        </authorList>
    </citation>
    <scope>NUCLEOTIDE SEQUENCE [LARGE SCALE GENOMIC DNA]</scope>
    <source>
        <strain evidence="3">DSM 18221 / CIP 109841 / QLW-P1DMWA-1</strain>
    </source>
</reference>
<dbReference type="KEGG" id="pnu:Pnuc_0347"/>
<keyword evidence="3" id="KW-1185">Reference proteome</keyword>
<protein>
    <recommendedName>
        <fullName evidence="1">RES domain-containing protein</fullName>
    </recommendedName>
</protein>
<accession>A4SVQ3</accession>
<dbReference type="SMART" id="SM00953">
    <property type="entry name" value="RES"/>
    <property type="match status" value="1"/>
</dbReference>
<dbReference type="EMBL" id="CP000655">
    <property type="protein sequence ID" value="ABP33567.1"/>
    <property type="molecule type" value="Genomic_DNA"/>
</dbReference>
<gene>
    <name evidence="2" type="ordered locus">Pnuc_0347</name>
</gene>
<dbReference type="HOGENOM" id="CLU_097447_0_0_4"/>
<evidence type="ECO:0000313" key="3">
    <source>
        <dbReference type="Proteomes" id="UP000000231"/>
    </source>
</evidence>
<dbReference type="Pfam" id="PF08808">
    <property type="entry name" value="RES"/>
    <property type="match status" value="1"/>
</dbReference>
<dbReference type="Proteomes" id="UP000000231">
    <property type="component" value="Chromosome"/>
</dbReference>
<name>A4SVQ3_POLAQ</name>
<dbReference type="eggNOG" id="ENOG502ZAMM">
    <property type="taxonomic scope" value="Bacteria"/>
</dbReference>
<evidence type="ECO:0000259" key="1">
    <source>
        <dbReference type="SMART" id="SM00953"/>
    </source>
</evidence>
<evidence type="ECO:0000313" key="2">
    <source>
        <dbReference type="EMBL" id="ABP33567.1"/>
    </source>
</evidence>
<organism evidence="2 3">
    <name type="scientific">Polynucleobacter asymbioticus (strain DSM 18221 / CIP 109841 / QLW-P1DMWA-1)</name>
    <name type="common">Polynucleobacter necessarius subsp. asymbioticus</name>
    <dbReference type="NCBI Taxonomy" id="312153"/>
    <lineage>
        <taxon>Bacteria</taxon>
        <taxon>Pseudomonadati</taxon>
        <taxon>Pseudomonadota</taxon>
        <taxon>Betaproteobacteria</taxon>
        <taxon>Burkholderiales</taxon>
        <taxon>Burkholderiaceae</taxon>
        <taxon>Polynucleobacter</taxon>
    </lineage>
</organism>
<dbReference type="AlphaFoldDB" id="A4SVQ3"/>
<dbReference type="InterPro" id="IPR014914">
    <property type="entry name" value="RES_dom"/>
</dbReference>
<sequence length="202" mass="23083">MKLVDDFEEQEMLEVLLEKNKPPLPMDAFGLEYLLATPFRYNPKRGGSRFRSEIDPGIFYGAQSIQAAGAELGYWRWKFLQDAIELNNLSPVAHTVFSCKPTCLAVDLRQNPFLGHQEAWCNSTDYLATQEFARIARKANMQAIVYQSARDTDDSWCVAILDPTALKGVKVQIDPHTWFLSVHQDGVRLKSQNAFYNYRALM</sequence>
<feature type="domain" description="RES" evidence="1">
    <location>
        <begin position="38"/>
        <end position="172"/>
    </location>
</feature>